<dbReference type="Proteomes" id="UP000645257">
    <property type="component" value="Unassembled WGS sequence"/>
</dbReference>
<dbReference type="AlphaFoldDB" id="A0A918UBW8"/>
<organism evidence="1 2">
    <name type="scientific">Paludibacterium paludis</name>
    <dbReference type="NCBI Taxonomy" id="1225769"/>
    <lineage>
        <taxon>Bacteria</taxon>
        <taxon>Pseudomonadati</taxon>
        <taxon>Pseudomonadota</taxon>
        <taxon>Betaproteobacteria</taxon>
        <taxon>Neisseriales</taxon>
        <taxon>Chromobacteriaceae</taxon>
        <taxon>Paludibacterium</taxon>
    </lineage>
</organism>
<protein>
    <submittedName>
        <fullName evidence="1">Uncharacterized protein</fullName>
    </submittedName>
</protein>
<reference evidence="1" key="1">
    <citation type="journal article" date="2014" name="Int. J. Syst. Evol. Microbiol.">
        <title>Complete genome sequence of Corynebacterium casei LMG S-19264T (=DSM 44701T), isolated from a smear-ripened cheese.</title>
        <authorList>
            <consortium name="US DOE Joint Genome Institute (JGI-PGF)"/>
            <person name="Walter F."/>
            <person name="Albersmeier A."/>
            <person name="Kalinowski J."/>
            <person name="Ruckert C."/>
        </authorList>
    </citation>
    <scope>NUCLEOTIDE SEQUENCE</scope>
    <source>
        <strain evidence="1">KCTC 32182</strain>
    </source>
</reference>
<keyword evidence="2" id="KW-1185">Reference proteome</keyword>
<accession>A0A918UBW8</accession>
<gene>
    <name evidence="1" type="ORF">GCM10011289_35400</name>
</gene>
<evidence type="ECO:0000313" key="2">
    <source>
        <dbReference type="Proteomes" id="UP000645257"/>
    </source>
</evidence>
<comment type="caution">
    <text evidence="1">The sequence shown here is derived from an EMBL/GenBank/DDBJ whole genome shotgun (WGS) entry which is preliminary data.</text>
</comment>
<name>A0A918UBW8_9NEIS</name>
<sequence>MTLNGICSSSRVGVVDIGWRGTIQDNIALLMPDVHFFGMYLGLRRVINTQPSNVVKAAYGPDENKSNEPSALFANFAAMELLCNSPHGSVIGYSNIKDSCTIPQRQVNQEENEAYDEFVGVFQDGVLLAAQHWESYLKRYVVSSNELQVMALHVWTSLRKTPPDGLVNIFLHTPQHDVFGYGEIFKRNEYPSLVDILLSIILPNKRKKLIEFIRRVQWSEAIESAKGISPLHRTALLLAFRVANVIKKLYLQLKLAKRSKNA</sequence>
<reference evidence="1" key="2">
    <citation type="submission" date="2020-09" db="EMBL/GenBank/DDBJ databases">
        <authorList>
            <person name="Sun Q."/>
            <person name="Kim S."/>
        </authorList>
    </citation>
    <scope>NUCLEOTIDE SEQUENCE</scope>
    <source>
        <strain evidence="1">KCTC 32182</strain>
    </source>
</reference>
<dbReference type="EMBL" id="BMYX01000029">
    <property type="protein sequence ID" value="GGY29292.1"/>
    <property type="molecule type" value="Genomic_DNA"/>
</dbReference>
<proteinExistence type="predicted"/>
<evidence type="ECO:0000313" key="1">
    <source>
        <dbReference type="EMBL" id="GGY29292.1"/>
    </source>
</evidence>